<dbReference type="GO" id="GO:0005737">
    <property type="term" value="C:cytoplasm"/>
    <property type="evidence" value="ECO:0007669"/>
    <property type="project" value="TreeGrafter"/>
</dbReference>
<keyword evidence="6" id="KW-1185">Reference proteome</keyword>
<keyword evidence="1" id="KW-0880">Kelch repeat</keyword>
<dbReference type="AlphaFoldDB" id="A0A1D1V0M0"/>
<sequence length="721" mass="81868">MECGHLQKIKYTIDDASSYVAGYTPQNILTNKPSDSNSRWSSDTQTHPQYITLKFEPAIVQAITFGKYEKTHTNNVKNFEIYGGLEPTSMIKLCEGAMRNDCVPETFFLRTTLGKERFPIAYLKIVPTQCWGAGFNYSLWYVELRGDSDKAAVLSGMDAVQKYRQHTAFRLCMKMFRELGMDSCYDALRKHVTVPLEHKQLSLLYDVIVRQGNFLRAEELIVEAAECGYLTDFLAIQPPVPVWTQIVPEPGELAPGMRGGHQMVLDSAGRAIYLFGGWDGTRDLSDFWQYDLMKRKWRLISADTEEEGGPSPRSCHKMAVDADNQMIFVIGKYVDQTTRSSEPLKNDFYMYDILRERWTVLCTDTSADGGPKLLYDHQIALDTEKKSLYLFGGKILERKNSDPGENFTVGGLYVYDIPNNSWRCLQPDTKSASQTPRNYILQPRCGHCVVFHPGNRNLYVIGGHHNKEPVKDMVAYNVDTEECVLLGDADTGDTMPLGLTQRATLDLELDEIYVYFGGGKGRTGAPTEGLEVFTGSPNILWIFDIKKNKWSICQSPKQTTPIEPVARYAHQLVYDSTNKVHYLFGGNASNTSATNKTRLDDLWQLQLKKPPSTEITRQITYIIRKQCYRELCKDDPVAAVRYLREEVSAVLDKSSPADVTEFHQLPSLLFADHLIREDDTVETSKVPCTHQRRVEVFSRICNFFPPDMTPPRENLVDLVLP</sequence>
<dbReference type="Proteomes" id="UP000186922">
    <property type="component" value="Unassembled WGS sequence"/>
</dbReference>
<name>A0A1D1V0M0_RAMVA</name>
<dbReference type="InterPro" id="IPR056737">
    <property type="entry name" value="Beta-prop_ATRN-MKLN-like"/>
</dbReference>
<dbReference type="SUPFAM" id="SSF49785">
    <property type="entry name" value="Galactose-binding domain-like"/>
    <property type="match status" value="1"/>
</dbReference>
<dbReference type="PANTHER" id="PTHR15526:SF5">
    <property type="entry name" value="MUSKELIN"/>
    <property type="match status" value="1"/>
</dbReference>
<dbReference type="Pfam" id="PF24981">
    <property type="entry name" value="Beta-prop_ATRN-LZTR1"/>
    <property type="match status" value="1"/>
</dbReference>
<evidence type="ECO:0000313" key="6">
    <source>
        <dbReference type="Proteomes" id="UP000186922"/>
    </source>
</evidence>
<organism evidence="5 6">
    <name type="scientific">Ramazzottius varieornatus</name>
    <name type="common">Water bear</name>
    <name type="synonym">Tardigrade</name>
    <dbReference type="NCBI Taxonomy" id="947166"/>
    <lineage>
        <taxon>Eukaryota</taxon>
        <taxon>Metazoa</taxon>
        <taxon>Ecdysozoa</taxon>
        <taxon>Tardigrada</taxon>
        <taxon>Eutardigrada</taxon>
        <taxon>Parachela</taxon>
        <taxon>Hypsibioidea</taxon>
        <taxon>Ramazzottiidae</taxon>
        <taxon>Ramazzottius</taxon>
    </lineage>
</organism>
<dbReference type="PANTHER" id="PTHR15526">
    <property type="entry name" value="MUSKELIN"/>
    <property type="match status" value="1"/>
</dbReference>
<keyword evidence="2" id="KW-0677">Repeat</keyword>
<feature type="domain" description="Muskelin N-terminal" evidence="3">
    <location>
        <begin position="7"/>
        <end position="198"/>
    </location>
</feature>
<dbReference type="SUPFAM" id="SSF117281">
    <property type="entry name" value="Kelch motif"/>
    <property type="match status" value="1"/>
</dbReference>
<evidence type="ECO:0000256" key="1">
    <source>
        <dbReference type="ARBA" id="ARBA00022441"/>
    </source>
</evidence>
<dbReference type="Gene3D" id="2.60.120.260">
    <property type="entry name" value="Galactose-binding domain-like"/>
    <property type="match status" value="1"/>
</dbReference>
<dbReference type="EMBL" id="BDGG01000002">
    <property type="protein sequence ID" value="GAU93127.1"/>
    <property type="molecule type" value="Genomic_DNA"/>
</dbReference>
<evidence type="ECO:0000259" key="3">
    <source>
        <dbReference type="Pfam" id="PF06588"/>
    </source>
</evidence>
<comment type="caution">
    <text evidence="5">The sequence shown here is derived from an EMBL/GenBank/DDBJ whole genome shotgun (WGS) entry which is preliminary data.</text>
</comment>
<dbReference type="STRING" id="947166.A0A1D1V0M0"/>
<dbReference type="Gene3D" id="2.120.10.80">
    <property type="entry name" value="Kelch-type beta propeller"/>
    <property type="match status" value="2"/>
</dbReference>
<proteinExistence type="predicted"/>
<evidence type="ECO:0000313" key="5">
    <source>
        <dbReference type="EMBL" id="GAU93127.1"/>
    </source>
</evidence>
<dbReference type="Pfam" id="PF06588">
    <property type="entry name" value="Muskelin_N"/>
    <property type="match status" value="1"/>
</dbReference>
<evidence type="ECO:0000259" key="4">
    <source>
        <dbReference type="Pfam" id="PF24981"/>
    </source>
</evidence>
<dbReference type="InterPro" id="IPR008979">
    <property type="entry name" value="Galactose-bd-like_sf"/>
</dbReference>
<reference evidence="5 6" key="1">
    <citation type="journal article" date="2016" name="Nat. Commun.">
        <title>Extremotolerant tardigrade genome and improved radiotolerance of human cultured cells by tardigrade-unique protein.</title>
        <authorList>
            <person name="Hashimoto T."/>
            <person name="Horikawa D.D."/>
            <person name="Saito Y."/>
            <person name="Kuwahara H."/>
            <person name="Kozuka-Hata H."/>
            <person name="Shin-I T."/>
            <person name="Minakuchi Y."/>
            <person name="Ohishi K."/>
            <person name="Motoyama A."/>
            <person name="Aizu T."/>
            <person name="Enomoto A."/>
            <person name="Kondo K."/>
            <person name="Tanaka S."/>
            <person name="Hara Y."/>
            <person name="Koshikawa S."/>
            <person name="Sagara H."/>
            <person name="Miura T."/>
            <person name="Yokobori S."/>
            <person name="Miyagawa K."/>
            <person name="Suzuki Y."/>
            <person name="Kubo T."/>
            <person name="Oyama M."/>
            <person name="Kohara Y."/>
            <person name="Fujiyama A."/>
            <person name="Arakawa K."/>
            <person name="Katayama T."/>
            <person name="Toyoda A."/>
            <person name="Kunieda T."/>
        </authorList>
    </citation>
    <scope>NUCLEOTIDE SEQUENCE [LARGE SCALE GENOMIC DNA]</scope>
    <source>
        <strain evidence="5 6">YOKOZUNA-1</strain>
    </source>
</reference>
<feature type="domain" description="Attractin/MKLN-like beta-propeller" evidence="4">
    <location>
        <begin position="243"/>
        <end position="429"/>
    </location>
</feature>
<dbReference type="OrthoDB" id="10052615at2759"/>
<dbReference type="InterPro" id="IPR010565">
    <property type="entry name" value="Muskelin_N"/>
</dbReference>
<evidence type="ECO:0000256" key="2">
    <source>
        <dbReference type="ARBA" id="ARBA00022737"/>
    </source>
</evidence>
<dbReference type="InterPro" id="IPR015915">
    <property type="entry name" value="Kelch-typ_b-propeller"/>
</dbReference>
<accession>A0A1D1V0M0</accession>
<protein>
    <submittedName>
        <fullName evidence="5">Uncharacterized protein</fullName>
    </submittedName>
</protein>
<dbReference type="InterPro" id="IPR052456">
    <property type="entry name" value="CTLH_complex_component"/>
</dbReference>
<gene>
    <name evidence="5" type="primary">RvY_05113-1</name>
    <name evidence="5" type="synonym">RvY_05113.1</name>
    <name evidence="5" type="ORF">RvY_05113</name>
</gene>